<evidence type="ECO:0000313" key="2">
    <source>
        <dbReference type="Proteomes" id="UP000005726"/>
    </source>
</evidence>
<dbReference type="HOGENOM" id="CLU_2341570_0_0_6"/>
<gene>
    <name evidence="1" type="ORF">REG_1004</name>
</gene>
<dbReference type="EMBL" id="GL379591">
    <property type="protein sequence ID" value="EFL92033.1"/>
    <property type="molecule type" value="Genomic_DNA"/>
</dbReference>
<name>E0WSR4_9ENTR</name>
<dbReference type="InterPro" id="IPR009057">
    <property type="entry name" value="Homeodomain-like_sf"/>
</dbReference>
<organism evidence="1 2">
    <name type="scientific">Candidatus Regiella insecticola LSR1</name>
    <dbReference type="NCBI Taxonomy" id="663321"/>
    <lineage>
        <taxon>Bacteria</taxon>
        <taxon>Pseudomonadati</taxon>
        <taxon>Pseudomonadota</taxon>
        <taxon>Gammaproteobacteria</taxon>
        <taxon>Enterobacterales</taxon>
        <taxon>Enterobacteriaceae</taxon>
        <taxon>aphid secondary symbionts</taxon>
        <taxon>Candidatus Regiella</taxon>
    </lineage>
</organism>
<evidence type="ECO:0000313" key="1">
    <source>
        <dbReference type="EMBL" id="EFL92033.1"/>
    </source>
</evidence>
<proteinExistence type="predicted"/>
<evidence type="ECO:0008006" key="3">
    <source>
        <dbReference type="Google" id="ProtNLM"/>
    </source>
</evidence>
<dbReference type="eggNOG" id="COG2963">
    <property type="taxonomic scope" value="Bacteria"/>
</dbReference>
<accession>E0WSR4</accession>
<dbReference type="RefSeq" id="WP_006704759.1">
    <property type="nucleotide sequence ID" value="NZ_CAWLGB010000001.1"/>
</dbReference>
<dbReference type="Proteomes" id="UP000005726">
    <property type="component" value="Unassembled WGS sequence"/>
</dbReference>
<sequence length="97" mass="11544">MEKPTYSEEFKEQALCKVYHRNGRTMKAIADELNVPPRKLRSCLAESELASWCRGQGIFVHHLKQWRADFCDPKRTQRSKRKNDYSRTAPVYYDVDY</sequence>
<keyword evidence="2" id="KW-1185">Reference proteome</keyword>
<reference evidence="1" key="1">
    <citation type="journal article" date="2009" name="Environ. Microbiol.">
        <title>Dynamics of genome evolution in facultative symbionts of aphids.</title>
        <authorList>
            <person name="Degnan P.H."/>
            <person name="Leonardo T.E."/>
            <person name="Cass B.N."/>
            <person name="Hurwitz B."/>
            <person name="Stern D."/>
            <person name="Gibbs R.A."/>
            <person name="Richards S."/>
            <person name="Moran N.A."/>
        </authorList>
    </citation>
    <scope>NUCLEOTIDE SEQUENCE [LARGE SCALE GENOMIC DNA]</scope>
    <source>
        <strain evidence="1">LSR1</strain>
    </source>
</reference>
<dbReference type="SUPFAM" id="SSF46689">
    <property type="entry name" value="Homeodomain-like"/>
    <property type="match status" value="1"/>
</dbReference>
<dbReference type="AlphaFoldDB" id="E0WSR4"/>
<protein>
    <recommendedName>
        <fullName evidence="3">Transposase</fullName>
    </recommendedName>
</protein>